<protein>
    <submittedName>
        <fullName evidence="2">Uncharacterized protein</fullName>
    </submittedName>
</protein>
<organism evidence="2 3">
    <name type="scientific">Saccharomonospora amisosensis</name>
    <dbReference type="NCBI Taxonomy" id="1128677"/>
    <lineage>
        <taxon>Bacteria</taxon>
        <taxon>Bacillati</taxon>
        <taxon>Actinomycetota</taxon>
        <taxon>Actinomycetes</taxon>
        <taxon>Pseudonocardiales</taxon>
        <taxon>Pseudonocardiaceae</taxon>
        <taxon>Saccharomonospora</taxon>
    </lineage>
</organism>
<evidence type="ECO:0000313" key="2">
    <source>
        <dbReference type="EMBL" id="NIJ10076.1"/>
    </source>
</evidence>
<keyword evidence="1" id="KW-0472">Membrane</keyword>
<feature type="transmembrane region" description="Helical" evidence="1">
    <location>
        <begin position="138"/>
        <end position="157"/>
    </location>
</feature>
<evidence type="ECO:0000256" key="1">
    <source>
        <dbReference type="SAM" id="Phobius"/>
    </source>
</evidence>
<accession>A0A7X5ZP42</accession>
<feature type="transmembrane region" description="Helical" evidence="1">
    <location>
        <begin position="163"/>
        <end position="188"/>
    </location>
</feature>
<keyword evidence="3" id="KW-1185">Reference proteome</keyword>
<dbReference type="Proteomes" id="UP000545493">
    <property type="component" value="Unassembled WGS sequence"/>
</dbReference>
<reference evidence="2 3" key="1">
    <citation type="submission" date="2020-03" db="EMBL/GenBank/DDBJ databases">
        <title>Sequencing the genomes of 1000 actinobacteria strains.</title>
        <authorList>
            <person name="Klenk H.-P."/>
        </authorList>
    </citation>
    <scope>NUCLEOTIDE SEQUENCE [LARGE SCALE GENOMIC DNA]</scope>
    <source>
        <strain evidence="2 3">DSM 45685</strain>
    </source>
</reference>
<dbReference type="RefSeq" id="WP_167165950.1">
    <property type="nucleotide sequence ID" value="NZ_JAAOYM010000001.1"/>
</dbReference>
<gene>
    <name evidence="2" type="ORF">FHU38_000420</name>
</gene>
<keyword evidence="1" id="KW-0812">Transmembrane</keyword>
<comment type="caution">
    <text evidence="2">The sequence shown here is derived from an EMBL/GenBank/DDBJ whole genome shotgun (WGS) entry which is preliminary data.</text>
</comment>
<dbReference type="AlphaFoldDB" id="A0A7X5ZP42"/>
<sequence length="220" mass="23344">MALKDLIDEGVLSDAREVDNFLARHGESLPSVEQTLRIVRDIDTDRLRKVAEDVWGTGGEGGKDLVGTKFDACVEKLDLASRQTAAWTGEANNAYATRVNKIKKGLDDMRKPSADVGDALIEIADAWDQVFGRSFADVLAMIGLALSIIGVIVAVAVEIAAGWTGVGAVVGIVIGILSVIVGAVSIWWTIHSQEQAKIDALNAAGKEAQETMTSANETTP</sequence>
<dbReference type="EMBL" id="JAAOYM010000001">
    <property type="protein sequence ID" value="NIJ10076.1"/>
    <property type="molecule type" value="Genomic_DNA"/>
</dbReference>
<name>A0A7X5ZP42_9PSEU</name>
<keyword evidence="1" id="KW-1133">Transmembrane helix</keyword>
<proteinExistence type="predicted"/>
<evidence type="ECO:0000313" key="3">
    <source>
        <dbReference type="Proteomes" id="UP000545493"/>
    </source>
</evidence>